<evidence type="ECO:0000313" key="5">
    <source>
        <dbReference type="Proteomes" id="UP000044602"/>
    </source>
</evidence>
<dbReference type="Proteomes" id="UP000044602">
    <property type="component" value="Unassembled WGS sequence"/>
</dbReference>
<name>A0A0G4MS10_VERLO</name>
<accession>A0A0G4MS10</accession>
<dbReference type="GO" id="GO:0006633">
    <property type="term" value="P:fatty acid biosynthetic process"/>
    <property type="evidence" value="ECO:0007669"/>
    <property type="project" value="TreeGrafter"/>
</dbReference>
<dbReference type="STRING" id="100787.A0A0G4MS10"/>
<dbReference type="PANTHER" id="PTHR42760:SF83">
    <property type="entry name" value="(3R)-3-HYDROXYACYL-COA DEHYDROGENASE"/>
    <property type="match status" value="1"/>
</dbReference>
<dbReference type="InterPro" id="IPR036291">
    <property type="entry name" value="NAD(P)-bd_dom_sf"/>
</dbReference>
<gene>
    <name evidence="4" type="ORF">BN1708_007271</name>
</gene>
<reference evidence="4 5" key="1">
    <citation type="submission" date="2015-05" db="EMBL/GenBank/DDBJ databases">
        <authorList>
            <person name="Wang D.B."/>
            <person name="Wang M."/>
        </authorList>
    </citation>
    <scope>NUCLEOTIDE SEQUENCE [LARGE SCALE GENOMIC DNA]</scope>
    <source>
        <strain evidence="4">VL1</strain>
    </source>
</reference>
<dbReference type="GO" id="GO:0016616">
    <property type="term" value="F:oxidoreductase activity, acting on the CH-OH group of donors, NAD or NADP as acceptor"/>
    <property type="evidence" value="ECO:0007669"/>
    <property type="project" value="TreeGrafter"/>
</dbReference>
<dbReference type="EMBL" id="CVQH01024527">
    <property type="protein sequence ID" value="CRK37016.1"/>
    <property type="molecule type" value="Genomic_DNA"/>
</dbReference>
<dbReference type="PRINTS" id="PR00081">
    <property type="entry name" value="GDHRDH"/>
</dbReference>
<keyword evidence="5" id="KW-1185">Reference proteome</keyword>
<dbReference type="PRINTS" id="PR00080">
    <property type="entry name" value="SDRFAMILY"/>
</dbReference>
<proteinExistence type="inferred from homology"/>
<dbReference type="PANTHER" id="PTHR42760">
    <property type="entry name" value="SHORT-CHAIN DEHYDROGENASES/REDUCTASES FAMILY MEMBER"/>
    <property type="match status" value="1"/>
</dbReference>
<dbReference type="SUPFAM" id="SSF51604">
    <property type="entry name" value="Enolase C-terminal domain-like"/>
    <property type="match status" value="1"/>
</dbReference>
<dbReference type="Gene3D" id="3.40.50.720">
    <property type="entry name" value="NAD(P)-binding Rossmann-like Domain"/>
    <property type="match status" value="1"/>
</dbReference>
<evidence type="ECO:0000256" key="1">
    <source>
        <dbReference type="ARBA" id="ARBA00006484"/>
    </source>
</evidence>
<dbReference type="SUPFAM" id="SSF51735">
    <property type="entry name" value="NAD(P)-binding Rossmann-fold domains"/>
    <property type="match status" value="1"/>
</dbReference>
<organism evidence="4 5">
    <name type="scientific">Verticillium longisporum</name>
    <name type="common">Verticillium dahliae var. longisporum</name>
    <dbReference type="NCBI Taxonomy" id="100787"/>
    <lineage>
        <taxon>Eukaryota</taxon>
        <taxon>Fungi</taxon>
        <taxon>Dikarya</taxon>
        <taxon>Ascomycota</taxon>
        <taxon>Pezizomycotina</taxon>
        <taxon>Sordariomycetes</taxon>
        <taxon>Hypocreomycetidae</taxon>
        <taxon>Glomerellales</taxon>
        <taxon>Plectosphaerellaceae</taxon>
        <taxon>Verticillium</taxon>
    </lineage>
</organism>
<evidence type="ECO:0000256" key="2">
    <source>
        <dbReference type="ARBA" id="ARBA00023002"/>
    </source>
</evidence>
<sequence length="354" mass="36356">MAPTNLLVGKTAIISGGTTGIGRAIALEYLRQGANVVVNHLGLEKDQPHLDSLIAEAASAPGRLAHLTGDIREPATAAATVELAVQHAGNGRLDICVSNAGICTFAEFLDLTPDLFTRTVRTNLDGAFYFVQAAARQMAAQSPPGGSIIGVSSISALVGGGLQTHYTPTKAGVLSLMQSTAVSAMAAAYDIPVVPHASGPYSYHFVLSQPNTPFQEYLANSPDGKSVLPVFGDLFLDEPIPNKGFLTAADLDKPGFGLTLNPAARSKLISADRWLNPAPVAALTPAAPEVEAPKAVEAPKEESAPAAAVAAPVEEAKTNGVNGTTTNGVNGVVHDITAKVQELTTGSAEPVATN</sequence>
<keyword evidence="2" id="KW-0560">Oxidoreductase</keyword>
<comment type="similarity">
    <text evidence="1 3">Belongs to the short-chain dehydrogenases/reductases (SDR) family.</text>
</comment>
<dbReference type="InterPro" id="IPR036849">
    <property type="entry name" value="Enolase-like_C_sf"/>
</dbReference>
<dbReference type="InterPro" id="IPR002347">
    <property type="entry name" value="SDR_fam"/>
</dbReference>
<evidence type="ECO:0000313" key="4">
    <source>
        <dbReference type="EMBL" id="CRK37016.1"/>
    </source>
</evidence>
<dbReference type="AlphaFoldDB" id="A0A0G4MS10"/>
<protein>
    <submittedName>
        <fullName evidence="4">Uncharacterized protein</fullName>
    </submittedName>
</protein>
<dbReference type="CDD" id="cd05233">
    <property type="entry name" value="SDR_c"/>
    <property type="match status" value="1"/>
</dbReference>
<dbReference type="GO" id="GO:0048038">
    <property type="term" value="F:quinone binding"/>
    <property type="evidence" value="ECO:0007669"/>
    <property type="project" value="TreeGrafter"/>
</dbReference>
<dbReference type="Pfam" id="PF00106">
    <property type="entry name" value="adh_short"/>
    <property type="match status" value="1"/>
</dbReference>
<evidence type="ECO:0000256" key="3">
    <source>
        <dbReference type="RuleBase" id="RU000363"/>
    </source>
</evidence>